<reference evidence="1 2" key="1">
    <citation type="journal article" date="2015" name="Genome Biol. Evol.">
        <title>The genome of winter moth (Operophtera brumata) provides a genomic perspective on sexual dimorphism and phenology.</title>
        <authorList>
            <person name="Derks M.F."/>
            <person name="Smit S."/>
            <person name="Salis L."/>
            <person name="Schijlen E."/>
            <person name="Bossers A."/>
            <person name="Mateman C."/>
            <person name="Pijl A.S."/>
            <person name="de Ridder D."/>
            <person name="Groenen M.A."/>
            <person name="Visser M.E."/>
            <person name="Megens H.J."/>
        </authorList>
    </citation>
    <scope>NUCLEOTIDE SEQUENCE [LARGE SCALE GENOMIC DNA]</scope>
    <source>
        <strain evidence="1">WM2013NL</strain>
        <tissue evidence="1">Head and thorax</tissue>
    </source>
</reference>
<evidence type="ECO:0000313" key="1">
    <source>
        <dbReference type="EMBL" id="KOB79328.1"/>
    </source>
</evidence>
<evidence type="ECO:0000313" key="2">
    <source>
        <dbReference type="Proteomes" id="UP000037510"/>
    </source>
</evidence>
<dbReference type="AlphaFoldDB" id="A0A0L7LV05"/>
<proteinExistence type="predicted"/>
<gene>
    <name evidence="1" type="ORF">OBRU01_00603</name>
</gene>
<dbReference type="Proteomes" id="UP000037510">
    <property type="component" value="Unassembled WGS sequence"/>
</dbReference>
<keyword evidence="2" id="KW-1185">Reference proteome</keyword>
<protein>
    <submittedName>
        <fullName evidence="1">Uncharacterized protein</fullName>
    </submittedName>
</protein>
<organism evidence="1 2">
    <name type="scientific">Operophtera brumata</name>
    <name type="common">Winter moth</name>
    <name type="synonym">Phalaena brumata</name>
    <dbReference type="NCBI Taxonomy" id="104452"/>
    <lineage>
        <taxon>Eukaryota</taxon>
        <taxon>Metazoa</taxon>
        <taxon>Ecdysozoa</taxon>
        <taxon>Arthropoda</taxon>
        <taxon>Hexapoda</taxon>
        <taxon>Insecta</taxon>
        <taxon>Pterygota</taxon>
        <taxon>Neoptera</taxon>
        <taxon>Endopterygota</taxon>
        <taxon>Lepidoptera</taxon>
        <taxon>Glossata</taxon>
        <taxon>Ditrysia</taxon>
        <taxon>Geometroidea</taxon>
        <taxon>Geometridae</taxon>
        <taxon>Larentiinae</taxon>
        <taxon>Operophtera</taxon>
    </lineage>
</organism>
<comment type="caution">
    <text evidence="1">The sequence shown here is derived from an EMBL/GenBank/DDBJ whole genome shotgun (WGS) entry which is preliminary data.</text>
</comment>
<sequence length="100" mass="10388">MELAKLSQACGGAEGGEAGWEGELCGAAKTLLHQHAIQGDLSALQASLARFAAACRLNSEAPLDPNLVPSNSMGLKLPFNRCTAATSLNHRLTEGKLDVT</sequence>
<name>A0A0L7LV05_OPEBR</name>
<dbReference type="EMBL" id="JTDY01000028">
    <property type="protein sequence ID" value="KOB79328.1"/>
    <property type="molecule type" value="Genomic_DNA"/>
</dbReference>
<accession>A0A0L7LV05</accession>